<comment type="caution">
    <text evidence="1">The sequence shown here is derived from an EMBL/GenBank/DDBJ whole genome shotgun (WGS) entry which is preliminary data.</text>
</comment>
<protein>
    <submittedName>
        <fullName evidence="1">Uncharacterized protein</fullName>
    </submittedName>
</protein>
<evidence type="ECO:0000313" key="1">
    <source>
        <dbReference type="EMBL" id="MBK7272373.1"/>
    </source>
</evidence>
<dbReference type="Proteomes" id="UP000726105">
    <property type="component" value="Unassembled WGS sequence"/>
</dbReference>
<reference evidence="1 2" key="1">
    <citation type="submission" date="2020-10" db="EMBL/GenBank/DDBJ databases">
        <title>Connecting structure to function with the recovery of over 1000 high-quality activated sludge metagenome-assembled genomes encoding full-length rRNA genes using long-read sequencing.</title>
        <authorList>
            <person name="Singleton C.M."/>
            <person name="Petriglieri F."/>
            <person name="Kristensen J.M."/>
            <person name="Kirkegaard R.H."/>
            <person name="Michaelsen T.Y."/>
            <person name="Andersen M.H."/>
            <person name="Karst S.M."/>
            <person name="Dueholm M.S."/>
            <person name="Nielsen P.H."/>
            <person name="Albertsen M."/>
        </authorList>
    </citation>
    <scope>NUCLEOTIDE SEQUENCE [LARGE SCALE GENOMIC DNA]</scope>
    <source>
        <strain evidence="1">Ega_18-Q3-R5-49_MAXAC.001</strain>
    </source>
</reference>
<gene>
    <name evidence="1" type="ORF">IPI13_04145</name>
</gene>
<accession>A0A935IT80</accession>
<evidence type="ECO:0000313" key="2">
    <source>
        <dbReference type="Proteomes" id="UP000726105"/>
    </source>
</evidence>
<name>A0A935IT80_9MICO</name>
<sequence>MPEWNAKFRAFIDGWNDRRRPFAWTKTAADILKKANRQNTSNTDN</sequence>
<organism evidence="1 2">
    <name type="scientific">Candidatus Phosphoribacter hodrii</name>
    <dbReference type="NCBI Taxonomy" id="2953743"/>
    <lineage>
        <taxon>Bacteria</taxon>
        <taxon>Bacillati</taxon>
        <taxon>Actinomycetota</taxon>
        <taxon>Actinomycetes</taxon>
        <taxon>Micrococcales</taxon>
        <taxon>Dermatophilaceae</taxon>
        <taxon>Candidatus Phosphoribacter</taxon>
    </lineage>
</organism>
<dbReference type="EMBL" id="JADJIB010000001">
    <property type="protein sequence ID" value="MBK7272373.1"/>
    <property type="molecule type" value="Genomic_DNA"/>
</dbReference>
<dbReference type="AlphaFoldDB" id="A0A935IT80"/>
<proteinExistence type="predicted"/>